<dbReference type="AlphaFoldDB" id="A0A2M8J1T5"/>
<evidence type="ECO:0000256" key="1">
    <source>
        <dbReference type="ARBA" id="ARBA00004429"/>
    </source>
</evidence>
<comment type="similarity">
    <text evidence="8">Belongs to the binding-protein-dependent transport system permease family.</text>
</comment>
<dbReference type="PANTHER" id="PTHR43357:SF4">
    <property type="entry name" value="INNER MEMBRANE ABC TRANSPORTER PERMEASE PROTEIN YDCV"/>
    <property type="match status" value="1"/>
</dbReference>
<dbReference type="Proteomes" id="UP000231553">
    <property type="component" value="Unassembled WGS sequence"/>
</dbReference>
<comment type="caution">
    <text evidence="10">The sequence shown here is derived from an EMBL/GenBank/DDBJ whole genome shotgun (WGS) entry which is preliminary data.</text>
</comment>
<evidence type="ECO:0000256" key="3">
    <source>
        <dbReference type="ARBA" id="ARBA00022475"/>
    </source>
</evidence>
<evidence type="ECO:0000256" key="6">
    <source>
        <dbReference type="ARBA" id="ARBA00022989"/>
    </source>
</evidence>
<keyword evidence="2 8" id="KW-0813">Transport</keyword>
<keyword evidence="6 8" id="KW-1133">Transmembrane helix</keyword>
<dbReference type="InterPro" id="IPR000515">
    <property type="entry name" value="MetI-like"/>
</dbReference>
<accession>A0A2M8J1T5</accession>
<proteinExistence type="inferred from homology"/>
<evidence type="ECO:0000313" key="11">
    <source>
        <dbReference type="Proteomes" id="UP000231553"/>
    </source>
</evidence>
<evidence type="ECO:0000256" key="8">
    <source>
        <dbReference type="RuleBase" id="RU363032"/>
    </source>
</evidence>
<dbReference type="PANTHER" id="PTHR43357">
    <property type="entry name" value="INNER MEMBRANE ABC TRANSPORTER PERMEASE PROTEIN YDCV"/>
    <property type="match status" value="1"/>
</dbReference>
<dbReference type="OrthoDB" id="6496035at2"/>
<gene>
    <name evidence="10" type="ORF">CVM52_10505</name>
</gene>
<keyword evidence="11" id="KW-1185">Reference proteome</keyword>
<keyword evidence="7 8" id="KW-0472">Membrane</keyword>
<feature type="transmembrane region" description="Helical" evidence="8">
    <location>
        <begin position="63"/>
        <end position="88"/>
    </location>
</feature>
<sequence length="262" mass="28216">MIARKPSWLLSLVAVLILLYMNAPTVVVVLASFSDTSYLTVPPQGWTLRWFDFVLSDSRYMRAIWTSLWLATGATALSLILGTAASYALHHRLVPFRDAILSAVMAPLVFPAVVIGVALLQYVSLLGLRGQPFVLLLAHTLITLPYVVRSAMSSLTGINPQIEEAAHVLGASGFTAFRLVTLPLLKPGLVAGAIFSFVTSLDNVPVTIFLLTPRQSTLPVKIFASVEHGVDPSIAAASTLLVAGTAIALILAQKWVSFSRFF</sequence>
<comment type="subcellular location">
    <subcellularLocation>
        <location evidence="1">Cell inner membrane</location>
        <topology evidence="1">Multi-pass membrane protein</topology>
    </subcellularLocation>
    <subcellularLocation>
        <location evidence="8">Cell membrane</location>
        <topology evidence="8">Multi-pass membrane protein</topology>
    </subcellularLocation>
</comment>
<evidence type="ECO:0000256" key="2">
    <source>
        <dbReference type="ARBA" id="ARBA00022448"/>
    </source>
</evidence>
<evidence type="ECO:0000259" key="9">
    <source>
        <dbReference type="PROSITE" id="PS50928"/>
    </source>
</evidence>
<feature type="transmembrane region" description="Helical" evidence="8">
    <location>
        <begin position="100"/>
        <end position="124"/>
    </location>
</feature>
<evidence type="ECO:0000256" key="5">
    <source>
        <dbReference type="ARBA" id="ARBA00022692"/>
    </source>
</evidence>
<evidence type="ECO:0000313" key="10">
    <source>
        <dbReference type="EMBL" id="PJE36732.1"/>
    </source>
</evidence>
<dbReference type="RefSeq" id="WP_100162466.1">
    <property type="nucleotide sequence ID" value="NZ_PGTB01000032.1"/>
</dbReference>
<evidence type="ECO:0000256" key="7">
    <source>
        <dbReference type="ARBA" id="ARBA00023136"/>
    </source>
</evidence>
<protein>
    <submittedName>
        <fullName evidence="10">ABC transporter permease</fullName>
    </submittedName>
</protein>
<dbReference type="CDD" id="cd06261">
    <property type="entry name" value="TM_PBP2"/>
    <property type="match status" value="1"/>
</dbReference>
<dbReference type="EMBL" id="PGTB01000032">
    <property type="protein sequence ID" value="PJE36732.1"/>
    <property type="molecule type" value="Genomic_DNA"/>
</dbReference>
<keyword evidence="4" id="KW-0997">Cell inner membrane</keyword>
<feature type="transmembrane region" description="Helical" evidence="8">
    <location>
        <begin position="130"/>
        <end position="148"/>
    </location>
</feature>
<dbReference type="GO" id="GO:0005886">
    <property type="term" value="C:plasma membrane"/>
    <property type="evidence" value="ECO:0007669"/>
    <property type="project" value="UniProtKB-SubCell"/>
</dbReference>
<feature type="transmembrane region" description="Helical" evidence="8">
    <location>
        <begin position="188"/>
        <end position="212"/>
    </location>
</feature>
<organism evidence="10 11">
    <name type="scientific">Pseudooceanicola lipolyticus</name>
    <dbReference type="NCBI Taxonomy" id="2029104"/>
    <lineage>
        <taxon>Bacteria</taxon>
        <taxon>Pseudomonadati</taxon>
        <taxon>Pseudomonadota</taxon>
        <taxon>Alphaproteobacteria</taxon>
        <taxon>Rhodobacterales</taxon>
        <taxon>Paracoccaceae</taxon>
        <taxon>Pseudooceanicola</taxon>
    </lineage>
</organism>
<dbReference type="GO" id="GO:0055085">
    <property type="term" value="P:transmembrane transport"/>
    <property type="evidence" value="ECO:0007669"/>
    <property type="project" value="InterPro"/>
</dbReference>
<keyword evidence="3" id="KW-1003">Cell membrane</keyword>
<evidence type="ECO:0000256" key="4">
    <source>
        <dbReference type="ARBA" id="ARBA00022519"/>
    </source>
</evidence>
<feature type="transmembrane region" description="Helical" evidence="8">
    <location>
        <begin position="232"/>
        <end position="252"/>
    </location>
</feature>
<dbReference type="Gene3D" id="1.10.3720.10">
    <property type="entry name" value="MetI-like"/>
    <property type="match status" value="1"/>
</dbReference>
<dbReference type="Pfam" id="PF00528">
    <property type="entry name" value="BPD_transp_1"/>
    <property type="match status" value="1"/>
</dbReference>
<feature type="domain" description="ABC transmembrane type-1" evidence="9">
    <location>
        <begin position="64"/>
        <end position="252"/>
    </location>
</feature>
<name>A0A2M8J1T5_9RHOB</name>
<dbReference type="PROSITE" id="PS50928">
    <property type="entry name" value="ABC_TM1"/>
    <property type="match status" value="1"/>
</dbReference>
<dbReference type="InterPro" id="IPR035906">
    <property type="entry name" value="MetI-like_sf"/>
</dbReference>
<reference evidence="10 11" key="1">
    <citation type="journal article" date="2018" name="Int. J. Syst. Evol. Microbiol.">
        <title>Pseudooceanicola lipolyticus sp. nov., a marine alphaproteobacterium, reclassification of Oceanicola flagellatus as Pseudooceanicola flagellatus comb. nov. and emended description of the genus Pseudooceanicola.</title>
        <authorList>
            <person name="Huang M.-M."/>
            <person name="Guo L.-L."/>
            <person name="Wu Y.-H."/>
            <person name="Lai Q.-L."/>
            <person name="Shao Z.-Z."/>
            <person name="Wang C.-S."/>
            <person name="Wu M."/>
            <person name="Xu X.-W."/>
        </authorList>
    </citation>
    <scope>NUCLEOTIDE SEQUENCE [LARGE SCALE GENOMIC DNA]</scope>
    <source>
        <strain evidence="10 11">157</strain>
    </source>
</reference>
<dbReference type="SUPFAM" id="SSF161098">
    <property type="entry name" value="MetI-like"/>
    <property type="match status" value="1"/>
</dbReference>
<keyword evidence="5 8" id="KW-0812">Transmembrane</keyword>